<dbReference type="PANTHER" id="PTHR42982">
    <property type="entry name" value="SEC-INDEPENDENT PROTEIN TRANSLOCASE PROTEIN TATA"/>
    <property type="match status" value="1"/>
</dbReference>
<protein>
    <submittedName>
        <fullName evidence="10">Sec-independent protein translocase protein TatA</fullName>
    </submittedName>
</protein>
<keyword evidence="4 9" id="KW-0812">Transmembrane</keyword>
<accession>A0A0G0SDR7</accession>
<dbReference type="InterPro" id="IPR006312">
    <property type="entry name" value="TatA/E"/>
</dbReference>
<dbReference type="Pfam" id="PF02416">
    <property type="entry name" value="TatA_B_E"/>
    <property type="match status" value="1"/>
</dbReference>
<dbReference type="Proteomes" id="UP000034613">
    <property type="component" value="Unassembled WGS sequence"/>
</dbReference>
<evidence type="ECO:0000256" key="6">
    <source>
        <dbReference type="ARBA" id="ARBA00022989"/>
    </source>
</evidence>
<dbReference type="AlphaFoldDB" id="A0A0G0SDR7"/>
<evidence type="ECO:0000313" key="11">
    <source>
        <dbReference type="Proteomes" id="UP000034613"/>
    </source>
</evidence>
<dbReference type="EMBL" id="LBZB01000013">
    <property type="protein sequence ID" value="KKR63078.1"/>
    <property type="molecule type" value="Genomic_DNA"/>
</dbReference>
<gene>
    <name evidence="10" type="ORF">UU03_C0013G0004</name>
</gene>
<comment type="subcellular location">
    <subcellularLocation>
        <location evidence="1">Cell membrane</location>
        <topology evidence="1">Single-pass membrane protein</topology>
    </subcellularLocation>
</comment>
<evidence type="ECO:0000256" key="5">
    <source>
        <dbReference type="ARBA" id="ARBA00022927"/>
    </source>
</evidence>
<sequence>MLNNLGTPELVIIGLIVILLFGGKKIPEFIKGIGQAINEYKKGAKEE</sequence>
<dbReference type="GO" id="GO:0005886">
    <property type="term" value="C:plasma membrane"/>
    <property type="evidence" value="ECO:0007669"/>
    <property type="project" value="UniProtKB-SubCell"/>
</dbReference>
<keyword evidence="7" id="KW-0811">Translocation</keyword>
<keyword evidence="3" id="KW-1003">Cell membrane</keyword>
<keyword evidence="8 9" id="KW-0472">Membrane</keyword>
<dbReference type="PATRIC" id="fig|1618554.3.peg.245"/>
<dbReference type="NCBIfam" id="TIGR01411">
    <property type="entry name" value="tatAE"/>
    <property type="match status" value="1"/>
</dbReference>
<evidence type="ECO:0000256" key="2">
    <source>
        <dbReference type="ARBA" id="ARBA00022448"/>
    </source>
</evidence>
<keyword evidence="6 9" id="KW-1133">Transmembrane helix</keyword>
<comment type="caution">
    <text evidence="10">The sequence shown here is derived from an EMBL/GenBank/DDBJ whole genome shotgun (WGS) entry which is preliminary data.</text>
</comment>
<organism evidence="10 11">
    <name type="scientific">Candidatus Woesebacteria bacterium GW2011_GWA1_40_45</name>
    <dbReference type="NCBI Taxonomy" id="1618554"/>
    <lineage>
        <taxon>Bacteria</taxon>
        <taxon>Candidatus Woeseibacteriota</taxon>
    </lineage>
</organism>
<dbReference type="PANTHER" id="PTHR42982:SF1">
    <property type="entry name" value="SEC-INDEPENDENT PROTEIN TRANSLOCASE PROTEIN TATA"/>
    <property type="match status" value="1"/>
</dbReference>
<dbReference type="GO" id="GO:0043953">
    <property type="term" value="P:protein transport by the Tat complex"/>
    <property type="evidence" value="ECO:0007669"/>
    <property type="project" value="InterPro"/>
</dbReference>
<evidence type="ECO:0000256" key="9">
    <source>
        <dbReference type="SAM" id="Phobius"/>
    </source>
</evidence>
<dbReference type="Gene3D" id="1.20.5.3310">
    <property type="match status" value="1"/>
</dbReference>
<reference evidence="10 11" key="1">
    <citation type="journal article" date="2015" name="Nature">
        <title>rRNA introns, odd ribosomes, and small enigmatic genomes across a large radiation of phyla.</title>
        <authorList>
            <person name="Brown C.T."/>
            <person name="Hug L.A."/>
            <person name="Thomas B.C."/>
            <person name="Sharon I."/>
            <person name="Castelle C.J."/>
            <person name="Singh A."/>
            <person name="Wilkins M.J."/>
            <person name="Williams K.H."/>
            <person name="Banfield J.F."/>
        </authorList>
    </citation>
    <scope>NUCLEOTIDE SEQUENCE [LARGE SCALE GENOMIC DNA]</scope>
</reference>
<keyword evidence="2" id="KW-0813">Transport</keyword>
<evidence type="ECO:0000256" key="4">
    <source>
        <dbReference type="ARBA" id="ARBA00022692"/>
    </source>
</evidence>
<feature type="transmembrane region" description="Helical" evidence="9">
    <location>
        <begin position="6"/>
        <end position="23"/>
    </location>
</feature>
<keyword evidence="5" id="KW-0653">Protein transport</keyword>
<evidence type="ECO:0000256" key="8">
    <source>
        <dbReference type="ARBA" id="ARBA00023136"/>
    </source>
</evidence>
<evidence type="ECO:0000256" key="7">
    <source>
        <dbReference type="ARBA" id="ARBA00023010"/>
    </source>
</evidence>
<evidence type="ECO:0000256" key="3">
    <source>
        <dbReference type="ARBA" id="ARBA00022475"/>
    </source>
</evidence>
<name>A0A0G0SDR7_9BACT</name>
<evidence type="ECO:0000313" key="10">
    <source>
        <dbReference type="EMBL" id="KKR63078.1"/>
    </source>
</evidence>
<dbReference type="InterPro" id="IPR003369">
    <property type="entry name" value="TatA/B/E"/>
</dbReference>
<evidence type="ECO:0000256" key="1">
    <source>
        <dbReference type="ARBA" id="ARBA00004162"/>
    </source>
</evidence>
<proteinExistence type="predicted"/>